<sequence length="418" mass="46488">MDEGGGITIREFTPEDAMGVREICYSHFRSLTLPAVTHYLIQHGGDTFAFVVITLLFLTIYQALVISLLYIAYLSLRSRIEFELYIRNDCPDLEDIYRSYMSHPKSHFWVGELSTDETEKSARRPSAKYVKAASSNSSGAINSRPAELPGSNSSSLSNDKVIREETVVEPPLESSLSDSSKDGVPSDTSKNVARIERSEKSNVTGECIGDASSVAKSKTGTDKGEEVEKILAAKDISNSSEDKIPSPSPVKTSSSSPNLREQAKLNIRSSSFSKFNFLPGGSATKKLFHFFKRRQTSSTRKIVGCIGLAPYKEDPTIAHLVRLVVSLESRRMRVGSRLLKQLENFAIETGYRELRLYTNNLNPSALRFARQSGFNLIQMFPRGLMRGDLITWQKNLLPISSQGERAAQYENRSCSVLD</sequence>
<dbReference type="Pfam" id="PF00583">
    <property type="entry name" value="Acetyltransf_1"/>
    <property type="match status" value="1"/>
</dbReference>
<keyword evidence="3" id="KW-0812">Transmembrane</keyword>
<gene>
    <name evidence="5" type="ORF">IE077_000199</name>
</gene>
<accession>A0ABQ7J529</accession>
<dbReference type="PANTHER" id="PTHR13947">
    <property type="entry name" value="GNAT FAMILY N-ACETYLTRANSFERASE"/>
    <property type="match status" value="1"/>
</dbReference>
<keyword evidence="3" id="KW-1133">Transmembrane helix</keyword>
<evidence type="ECO:0000256" key="1">
    <source>
        <dbReference type="ARBA" id="ARBA00022679"/>
    </source>
</evidence>
<name>A0ABQ7J529_9APIC</name>
<dbReference type="Gene3D" id="3.40.630.30">
    <property type="match status" value="1"/>
</dbReference>
<dbReference type="SUPFAM" id="SSF55729">
    <property type="entry name" value="Acyl-CoA N-acyltransferases (Nat)"/>
    <property type="match status" value="1"/>
</dbReference>
<dbReference type="Proteomes" id="UP000823046">
    <property type="component" value="Unassembled WGS sequence"/>
</dbReference>
<feature type="compositionally biased region" description="Low complexity" evidence="2">
    <location>
        <begin position="132"/>
        <end position="143"/>
    </location>
</feature>
<dbReference type="InterPro" id="IPR050769">
    <property type="entry name" value="NAT_camello-type"/>
</dbReference>
<dbReference type="EMBL" id="JADAQX010000947">
    <property type="protein sequence ID" value="KAF8819121.1"/>
    <property type="molecule type" value="Genomic_DNA"/>
</dbReference>
<evidence type="ECO:0000256" key="2">
    <source>
        <dbReference type="SAM" id="MobiDB-lite"/>
    </source>
</evidence>
<feature type="compositionally biased region" description="Low complexity" evidence="2">
    <location>
        <begin position="169"/>
        <end position="178"/>
    </location>
</feature>
<keyword evidence="6" id="KW-1185">Reference proteome</keyword>
<evidence type="ECO:0000256" key="3">
    <source>
        <dbReference type="SAM" id="Phobius"/>
    </source>
</evidence>
<keyword evidence="3" id="KW-0472">Membrane</keyword>
<keyword evidence="1" id="KW-0808">Transferase</keyword>
<organism evidence="5 6">
    <name type="scientific">Cardiosporidium cionae</name>
    <dbReference type="NCBI Taxonomy" id="476202"/>
    <lineage>
        <taxon>Eukaryota</taxon>
        <taxon>Sar</taxon>
        <taxon>Alveolata</taxon>
        <taxon>Apicomplexa</taxon>
        <taxon>Aconoidasida</taxon>
        <taxon>Nephromycida</taxon>
        <taxon>Cardiosporidium</taxon>
    </lineage>
</organism>
<feature type="region of interest" description="Disordered" evidence="2">
    <location>
        <begin position="232"/>
        <end position="259"/>
    </location>
</feature>
<feature type="region of interest" description="Disordered" evidence="2">
    <location>
        <begin position="120"/>
        <end position="204"/>
    </location>
</feature>
<proteinExistence type="predicted"/>
<evidence type="ECO:0000313" key="6">
    <source>
        <dbReference type="Proteomes" id="UP000823046"/>
    </source>
</evidence>
<reference evidence="5 6" key="1">
    <citation type="journal article" date="2020" name="bioRxiv">
        <title>Metabolic contributions of an alphaproteobacterial endosymbiont in the apicomplexan Cardiosporidium cionae.</title>
        <authorList>
            <person name="Hunter E.S."/>
            <person name="Paight C.J."/>
            <person name="Lane C.E."/>
        </authorList>
    </citation>
    <scope>NUCLEOTIDE SEQUENCE [LARGE SCALE GENOMIC DNA]</scope>
    <source>
        <strain evidence="5">ESH_2018</strain>
    </source>
</reference>
<evidence type="ECO:0000259" key="4">
    <source>
        <dbReference type="PROSITE" id="PS51186"/>
    </source>
</evidence>
<comment type="caution">
    <text evidence="5">The sequence shown here is derived from an EMBL/GenBank/DDBJ whole genome shotgun (WGS) entry which is preliminary data.</text>
</comment>
<dbReference type="PANTHER" id="PTHR13947:SF37">
    <property type="entry name" value="LD18367P"/>
    <property type="match status" value="1"/>
</dbReference>
<feature type="domain" description="N-acetyltransferase" evidence="4">
    <location>
        <begin position="301"/>
        <end position="397"/>
    </location>
</feature>
<evidence type="ECO:0000313" key="5">
    <source>
        <dbReference type="EMBL" id="KAF8819121.1"/>
    </source>
</evidence>
<feature type="transmembrane region" description="Helical" evidence="3">
    <location>
        <begin position="48"/>
        <end position="73"/>
    </location>
</feature>
<dbReference type="CDD" id="cd04301">
    <property type="entry name" value="NAT_SF"/>
    <property type="match status" value="1"/>
</dbReference>
<dbReference type="InterPro" id="IPR000182">
    <property type="entry name" value="GNAT_dom"/>
</dbReference>
<dbReference type="InterPro" id="IPR016181">
    <property type="entry name" value="Acyl_CoA_acyltransferase"/>
</dbReference>
<protein>
    <submittedName>
        <fullName evidence="5">Acetyltransferase, GnaT family protein</fullName>
    </submittedName>
</protein>
<dbReference type="PROSITE" id="PS51186">
    <property type="entry name" value="GNAT"/>
    <property type="match status" value="1"/>
</dbReference>